<dbReference type="PANTHER" id="PTHR42776:SF27">
    <property type="entry name" value="DIPEPTIDYL PEPTIDASE FAMILY MEMBER 6"/>
    <property type="match status" value="1"/>
</dbReference>
<keyword evidence="4" id="KW-1185">Reference proteome</keyword>
<evidence type="ECO:0000256" key="1">
    <source>
        <dbReference type="ARBA" id="ARBA00022801"/>
    </source>
</evidence>
<dbReference type="PANTHER" id="PTHR42776">
    <property type="entry name" value="SERINE PEPTIDASE S9 FAMILY MEMBER"/>
    <property type="match status" value="1"/>
</dbReference>
<dbReference type="EMBL" id="JBFSHR010000062">
    <property type="protein sequence ID" value="MEX6430568.1"/>
    <property type="molecule type" value="Genomic_DNA"/>
</dbReference>
<name>A0ABV3Y4S7_9ACTN</name>
<feature type="domain" description="Peptidase S9 prolyl oligopeptidase catalytic" evidence="2">
    <location>
        <begin position="57"/>
        <end position="262"/>
    </location>
</feature>
<evidence type="ECO:0000259" key="2">
    <source>
        <dbReference type="Pfam" id="PF00326"/>
    </source>
</evidence>
<evidence type="ECO:0000313" key="3">
    <source>
        <dbReference type="EMBL" id="MEX6430568.1"/>
    </source>
</evidence>
<accession>A0ABV3Y4S7</accession>
<dbReference type="RefSeq" id="WP_298404555.1">
    <property type="nucleotide sequence ID" value="NZ_JBFSHR010000062.1"/>
</dbReference>
<reference evidence="3 4" key="1">
    <citation type="submission" date="2024-07" db="EMBL/GenBank/DDBJ databases">
        <title>Draft Genome Sequence of Ferrimicrobium acidiphilum Strain YE2023, Isolated from a Pulp of Bioleach Reactor.</title>
        <authorList>
            <person name="Elkina Y.A."/>
            <person name="Bulaeva A.G."/>
            <person name="Beletsky A.V."/>
            <person name="Mardanov A.V."/>
        </authorList>
    </citation>
    <scope>NUCLEOTIDE SEQUENCE [LARGE SCALE GENOMIC DNA]</scope>
    <source>
        <strain evidence="3 4">YE2023</strain>
    </source>
</reference>
<dbReference type="Proteomes" id="UP001560267">
    <property type="component" value="Unassembled WGS sequence"/>
</dbReference>
<protein>
    <submittedName>
        <fullName evidence="3">Prolyl oligopeptidase family serine peptidase</fullName>
    </submittedName>
</protein>
<organism evidence="3 4">
    <name type="scientific">Ferrimicrobium acidiphilum</name>
    <dbReference type="NCBI Taxonomy" id="121039"/>
    <lineage>
        <taxon>Bacteria</taxon>
        <taxon>Bacillati</taxon>
        <taxon>Actinomycetota</taxon>
        <taxon>Acidimicrobiia</taxon>
        <taxon>Acidimicrobiales</taxon>
        <taxon>Acidimicrobiaceae</taxon>
        <taxon>Ferrimicrobium</taxon>
    </lineage>
</organism>
<proteinExistence type="predicted"/>
<dbReference type="InterPro" id="IPR029058">
    <property type="entry name" value="AB_hydrolase_fold"/>
</dbReference>
<dbReference type="SUPFAM" id="SSF53474">
    <property type="entry name" value="alpha/beta-Hydrolases"/>
    <property type="match status" value="1"/>
</dbReference>
<keyword evidence="1" id="KW-0378">Hydrolase</keyword>
<dbReference type="InterPro" id="IPR001375">
    <property type="entry name" value="Peptidase_S9_cat"/>
</dbReference>
<sequence>MNTTLVRRRKTAGSHVVEVVTKDGLPMHGIVYEGDLVTPTPVITRIHGGPHLSWGSSFDLESQIYVGAGYRILLPNLRGSSGFGERYWKAVVGEWGRRDFVDLLDFIDADVGPKDGPHYVMGGSYGGFLTNWTIAHDDRFRAAVSERSISNFVSKIGTSDNGYVTNVAEMGGLDILDNGSDELWRRSPLHWVHDINTPVLFIHGESDQRCPIEQSEQLFVALRRLGREAVLARFPGEGHGLPKSGTPRHRVQRLDMILEWLRVHP</sequence>
<dbReference type="Pfam" id="PF00326">
    <property type="entry name" value="Peptidase_S9"/>
    <property type="match status" value="1"/>
</dbReference>
<gene>
    <name evidence="3" type="ORF">AB6A68_12100</name>
</gene>
<comment type="caution">
    <text evidence="3">The sequence shown here is derived from an EMBL/GenBank/DDBJ whole genome shotgun (WGS) entry which is preliminary data.</text>
</comment>
<evidence type="ECO:0000313" key="4">
    <source>
        <dbReference type="Proteomes" id="UP001560267"/>
    </source>
</evidence>
<dbReference type="Gene3D" id="3.40.50.1820">
    <property type="entry name" value="alpha/beta hydrolase"/>
    <property type="match status" value="1"/>
</dbReference>